<dbReference type="Proteomes" id="UP000264231">
    <property type="component" value="Plasmid lp30"/>
</dbReference>
<accession>A0A172XD73</accession>
<gene>
    <name evidence="1" type="ORF">A7978_05890</name>
</gene>
<sequence length="70" mass="8149">MTKNIINTKTRMRKAVKKLNKQTRKVTDIIINEQSSVTNENQAEINFLKFLHSLRMKLSGVAKNLNGYWV</sequence>
<dbReference type="RefSeq" id="WP_162884401.1">
    <property type="nucleotide sequence ID" value="NZ_CP015632.1"/>
</dbReference>
<keyword evidence="1" id="KW-0614">Plasmid</keyword>
<dbReference type="EMBL" id="CP015632">
    <property type="protein sequence ID" value="ANF34508.1"/>
    <property type="molecule type" value="Genomic_DNA"/>
</dbReference>
<evidence type="ECO:0000313" key="1">
    <source>
        <dbReference type="EMBL" id="ANF34508.1"/>
    </source>
</evidence>
<evidence type="ECO:0000313" key="2">
    <source>
        <dbReference type="Proteomes" id="UP000264231"/>
    </source>
</evidence>
<dbReference type="AlphaFoldDB" id="A0A172XD73"/>
<reference evidence="1 2" key="1">
    <citation type="submission" date="2016-05" db="EMBL/GenBank/DDBJ databases">
        <title>Chromosome and linear plasmid sequence of a 2015 human isolate of tick-borne relapsing fever spirochete, Borrelia turicatae.</title>
        <authorList>
            <person name="Kingry L.C."/>
            <person name="Dhwani B."/>
            <person name="Replogle A."/>
            <person name="Sexton C."/>
            <person name="Rowe L."/>
            <person name="Stermole B.M."/>
            <person name="Christensen A.M."/>
            <person name="Schriefer M.E."/>
        </authorList>
    </citation>
    <scope>NUCLEOTIDE SEQUENCE [LARGE SCALE GENOMIC DNA]</scope>
    <source>
        <strain evidence="1 2">BTE5EL</strain>
        <plasmid evidence="1 2">lp30</plasmid>
    </source>
</reference>
<name>A0A172XD73_BORTU</name>
<proteinExistence type="predicted"/>
<organism evidence="1 2">
    <name type="scientific">Borrelia turicatae</name>
    <dbReference type="NCBI Taxonomy" id="142"/>
    <lineage>
        <taxon>Bacteria</taxon>
        <taxon>Pseudomonadati</taxon>
        <taxon>Spirochaetota</taxon>
        <taxon>Spirochaetia</taxon>
        <taxon>Spirochaetales</taxon>
        <taxon>Borreliaceae</taxon>
        <taxon>Borrelia</taxon>
    </lineage>
</organism>
<geneLocation type="plasmid" evidence="1 2">
    <name>lp30</name>
</geneLocation>
<protein>
    <submittedName>
        <fullName evidence="1">Uncharacterized protein</fullName>
    </submittedName>
</protein>